<dbReference type="Pfam" id="PF09361">
    <property type="entry name" value="Phasin_2"/>
    <property type="match status" value="1"/>
</dbReference>
<dbReference type="KEGG" id="ttu:TERTU_2756"/>
<dbReference type="eggNOG" id="ENOG50336MX">
    <property type="taxonomic scope" value="Bacteria"/>
</dbReference>
<dbReference type="InterPro" id="IPR018968">
    <property type="entry name" value="Phasin"/>
</dbReference>
<protein>
    <submittedName>
        <fullName evidence="2">Response regulator receiver</fullName>
    </submittedName>
</protein>
<gene>
    <name evidence="2" type="ordered locus">TERTU_2756</name>
</gene>
<evidence type="ECO:0000313" key="2">
    <source>
        <dbReference type="EMBL" id="ACR11990.1"/>
    </source>
</evidence>
<reference evidence="2 3" key="1">
    <citation type="journal article" date="2009" name="PLoS ONE">
        <title>The complete genome of Teredinibacter turnerae T7901: an intracellular endosymbiont of marine wood-boring bivalves (shipworms).</title>
        <authorList>
            <person name="Yang J.C."/>
            <person name="Madupu R."/>
            <person name="Durkin A.S."/>
            <person name="Ekborg N.A."/>
            <person name="Pedamallu C.S."/>
            <person name="Hostetler J.B."/>
            <person name="Radune D."/>
            <person name="Toms B.S."/>
            <person name="Henrissat B."/>
            <person name="Coutinho P.M."/>
            <person name="Schwarz S."/>
            <person name="Field L."/>
            <person name="Trindade-Silva A.E."/>
            <person name="Soares C.A.G."/>
            <person name="Elshahawi S."/>
            <person name="Hanora A."/>
            <person name="Schmidt E.W."/>
            <person name="Haygood M.G."/>
            <person name="Posfai J."/>
            <person name="Benner J."/>
            <person name="Madinger C."/>
            <person name="Nove J."/>
            <person name="Anton B."/>
            <person name="Chaudhary K."/>
            <person name="Foster J."/>
            <person name="Holman A."/>
            <person name="Kumar S."/>
            <person name="Lessard P.A."/>
            <person name="Luyten Y.A."/>
            <person name="Slatko B."/>
            <person name="Wood N."/>
            <person name="Wu B."/>
            <person name="Teplitski M."/>
            <person name="Mougous J.D."/>
            <person name="Ward N."/>
            <person name="Eisen J.A."/>
            <person name="Badger J.H."/>
            <person name="Distel D.L."/>
        </authorList>
    </citation>
    <scope>NUCLEOTIDE SEQUENCE [LARGE SCALE GENOMIC DNA]</scope>
    <source>
        <strain evidence="3">ATCC 39867 / T7901</strain>
    </source>
</reference>
<organism evidence="2 3">
    <name type="scientific">Teredinibacter turnerae (strain ATCC 39867 / T7901)</name>
    <dbReference type="NCBI Taxonomy" id="377629"/>
    <lineage>
        <taxon>Bacteria</taxon>
        <taxon>Pseudomonadati</taxon>
        <taxon>Pseudomonadota</taxon>
        <taxon>Gammaproteobacteria</taxon>
        <taxon>Cellvibrionales</taxon>
        <taxon>Cellvibrionaceae</taxon>
        <taxon>Teredinibacter</taxon>
    </lineage>
</organism>
<dbReference type="HOGENOM" id="CLU_168311_0_0_6"/>
<accession>C5BMK4</accession>
<dbReference type="InterPro" id="IPR010127">
    <property type="entry name" value="Phasin_subfam-1"/>
</dbReference>
<feature type="domain" description="Phasin" evidence="1">
    <location>
        <begin position="3"/>
        <end position="100"/>
    </location>
</feature>
<dbReference type="Proteomes" id="UP000009080">
    <property type="component" value="Chromosome"/>
</dbReference>
<keyword evidence="3" id="KW-1185">Reference proteome</keyword>
<dbReference type="AlphaFoldDB" id="C5BMK4"/>
<dbReference type="NCBIfam" id="TIGR01841">
    <property type="entry name" value="phasin"/>
    <property type="match status" value="1"/>
</dbReference>
<sequence length="104" mass="11773">MLEKMFEQAQNAYKPMNELLNLNTKVFEEMAEKQKTLVTEMMNDGMAFAKELGSQKDFSGVYQAQKSYMEGLQDKLVSASTDFYEMFTSTQEKAGEVIKSAATV</sequence>
<name>C5BMK4_TERTT</name>
<dbReference type="OrthoDB" id="5703736at2"/>
<dbReference type="RefSeq" id="WP_015818102.1">
    <property type="nucleotide sequence ID" value="NC_012997.1"/>
</dbReference>
<proteinExistence type="predicted"/>
<dbReference type="EMBL" id="CP001614">
    <property type="protein sequence ID" value="ACR11990.1"/>
    <property type="molecule type" value="Genomic_DNA"/>
</dbReference>
<evidence type="ECO:0000313" key="3">
    <source>
        <dbReference type="Proteomes" id="UP000009080"/>
    </source>
</evidence>
<evidence type="ECO:0000259" key="1">
    <source>
        <dbReference type="Pfam" id="PF09361"/>
    </source>
</evidence>
<dbReference type="STRING" id="377629.TERTU_2756"/>